<proteinExistence type="predicted"/>
<reference evidence="1 2" key="2">
    <citation type="journal article" date="2019" name="G3 (Bethesda)">
        <title>Hybrid Assembly of the Genome of the Entomopathogenic Nematode Steinernema carpocapsae Identifies the X-Chromosome.</title>
        <authorList>
            <person name="Serra L."/>
            <person name="Macchietto M."/>
            <person name="Macias-Munoz A."/>
            <person name="McGill C.J."/>
            <person name="Rodriguez I.M."/>
            <person name="Rodriguez B."/>
            <person name="Murad R."/>
            <person name="Mortazavi A."/>
        </authorList>
    </citation>
    <scope>NUCLEOTIDE SEQUENCE [LARGE SCALE GENOMIC DNA]</scope>
    <source>
        <strain evidence="1 2">ALL</strain>
    </source>
</reference>
<evidence type="ECO:0000313" key="1">
    <source>
        <dbReference type="EMBL" id="TKR80474.1"/>
    </source>
</evidence>
<protein>
    <submittedName>
        <fullName evidence="1">Uncharacterized protein</fullName>
    </submittedName>
</protein>
<accession>A0A4U5NCR9</accession>
<comment type="caution">
    <text evidence="1">The sequence shown here is derived from an EMBL/GenBank/DDBJ whole genome shotgun (WGS) entry which is preliminary data.</text>
</comment>
<keyword evidence="2" id="KW-1185">Reference proteome</keyword>
<name>A0A4U5NCR9_STECR</name>
<evidence type="ECO:0000313" key="2">
    <source>
        <dbReference type="Proteomes" id="UP000298663"/>
    </source>
</evidence>
<dbReference type="EMBL" id="AZBU02000004">
    <property type="protein sequence ID" value="TKR80474.1"/>
    <property type="molecule type" value="Genomic_DNA"/>
</dbReference>
<reference evidence="1 2" key="1">
    <citation type="journal article" date="2015" name="Genome Biol.">
        <title>Comparative genomics of Steinernema reveals deeply conserved gene regulatory networks.</title>
        <authorList>
            <person name="Dillman A.R."/>
            <person name="Macchietto M."/>
            <person name="Porter C.F."/>
            <person name="Rogers A."/>
            <person name="Williams B."/>
            <person name="Antoshechkin I."/>
            <person name="Lee M.M."/>
            <person name="Goodwin Z."/>
            <person name="Lu X."/>
            <person name="Lewis E.E."/>
            <person name="Goodrich-Blair H."/>
            <person name="Stock S.P."/>
            <person name="Adams B.J."/>
            <person name="Sternberg P.W."/>
            <person name="Mortazavi A."/>
        </authorList>
    </citation>
    <scope>NUCLEOTIDE SEQUENCE [LARGE SCALE GENOMIC DNA]</scope>
    <source>
        <strain evidence="1 2">ALL</strain>
    </source>
</reference>
<dbReference type="STRING" id="34508.A0A4U5NCR9"/>
<dbReference type="OrthoDB" id="5860975at2759"/>
<gene>
    <name evidence="1" type="ORF">L596_014544</name>
</gene>
<dbReference type="AlphaFoldDB" id="A0A4U5NCR9"/>
<sequence length="499" mass="57569">MPRPSFLFFLRFLAVVLFLLVISDFDILIEIFTFEGFNNIKTSIKRINLFEPEKPIVWDEIDLEHPVFLNDSAAESLRLNEFLARPIFACGNRSEIGGDYDGFLYCFDREPQDGIQRPLLITGTLFPEGEFEKRLHADRWTVFLPHSSSLLEDLNGDVEVHYLPSLSDYNAWDLNEVINHLESNEKFSLAKIDLFSPLLPETYLLEIPKLVDHLIPYIKADHLLLTIRIEESRAVETTFRWYSTLHRLFSVSNYALAGAEASGNCGAPVKHCKYRATFVKTDVFGVKEAPVFGLGSPIEERKRLQQYLIRSDLNCSSESKTSPQICLDKANLEDCKIAFFSYQKLDLEFFKSFTCKIFVFHPDPEFDSSEFPSNVDVVETGIATKPKAQKIPGPKKQKNWILLPFSHLIKDREAEILVFDLDGGEWDVLSQITASCDAFIHVNQVAFRLRLWIGEENENYRRFYLYFLRVEACGFQKTVAEKLNDSTYNLAFRRTRVQV</sequence>
<dbReference type="Proteomes" id="UP000298663">
    <property type="component" value="Unassembled WGS sequence"/>
</dbReference>
<organism evidence="1 2">
    <name type="scientific">Steinernema carpocapsae</name>
    <name type="common">Entomopathogenic nematode</name>
    <dbReference type="NCBI Taxonomy" id="34508"/>
    <lineage>
        <taxon>Eukaryota</taxon>
        <taxon>Metazoa</taxon>
        <taxon>Ecdysozoa</taxon>
        <taxon>Nematoda</taxon>
        <taxon>Chromadorea</taxon>
        <taxon>Rhabditida</taxon>
        <taxon>Tylenchina</taxon>
        <taxon>Panagrolaimomorpha</taxon>
        <taxon>Strongyloidoidea</taxon>
        <taxon>Steinernematidae</taxon>
        <taxon>Steinernema</taxon>
    </lineage>
</organism>